<dbReference type="OrthoDB" id="331255at2"/>
<proteinExistence type="predicted"/>
<dbReference type="AlphaFoldDB" id="A0A396Z7Q4"/>
<evidence type="ECO:0000313" key="3">
    <source>
        <dbReference type="Proteomes" id="UP000265798"/>
    </source>
</evidence>
<feature type="chain" id="PRO_5017268256" description="Cys-rich protein" evidence="1">
    <location>
        <begin position="20"/>
        <end position="84"/>
    </location>
</feature>
<comment type="caution">
    <text evidence="2">The sequence shown here is derived from an EMBL/GenBank/DDBJ whole genome shotgun (WGS) entry which is preliminary data.</text>
</comment>
<protein>
    <recommendedName>
        <fullName evidence="4">Cys-rich protein</fullName>
    </recommendedName>
</protein>
<evidence type="ECO:0000313" key="2">
    <source>
        <dbReference type="EMBL" id="RHX89728.1"/>
    </source>
</evidence>
<dbReference type="RefSeq" id="WP_118968798.1">
    <property type="nucleotide sequence ID" value="NZ_QHCT01000003.1"/>
</dbReference>
<sequence length="84" mass="9690">MKKFLVFGIFFLSLLGLSAQGNGRGNPSWSQKGKPCYEDREKFCKDVDRRGGAMRDCLLKNEAQLSPECKTHLDQTKDRPRRRK</sequence>
<gene>
    <name evidence="2" type="ORF">DLM75_12245</name>
</gene>
<keyword evidence="1" id="KW-0732">Signal</keyword>
<evidence type="ECO:0008006" key="4">
    <source>
        <dbReference type="Google" id="ProtNLM"/>
    </source>
</evidence>
<feature type="signal peptide" evidence="1">
    <location>
        <begin position="1"/>
        <end position="19"/>
    </location>
</feature>
<reference evidence="3" key="1">
    <citation type="submission" date="2018-05" db="EMBL/GenBank/DDBJ databases">
        <title>Leptospira yasudae sp. nov. and Leptospira stimsonii sp. nov., two pathogenic species of the genus Leptospira isolated from environmental sources.</title>
        <authorList>
            <person name="Casanovas-Massana A."/>
            <person name="Hamond C."/>
            <person name="Santos L.A."/>
            <person name="Hacker K.P."/>
            <person name="Balassiano I."/>
            <person name="Medeiros M.A."/>
            <person name="Reis M.G."/>
            <person name="Ko A.I."/>
            <person name="Wunder E.A."/>
        </authorList>
    </citation>
    <scope>NUCLEOTIDE SEQUENCE [LARGE SCALE GENOMIC DNA]</scope>
    <source>
        <strain evidence="3">Yale</strain>
    </source>
</reference>
<name>A0A396Z7Q4_9LEPT</name>
<organism evidence="2 3">
    <name type="scientific">Leptospira stimsonii</name>
    <dbReference type="NCBI Taxonomy" id="2202203"/>
    <lineage>
        <taxon>Bacteria</taxon>
        <taxon>Pseudomonadati</taxon>
        <taxon>Spirochaetota</taxon>
        <taxon>Spirochaetia</taxon>
        <taxon>Leptospirales</taxon>
        <taxon>Leptospiraceae</taxon>
        <taxon>Leptospira</taxon>
    </lineage>
</organism>
<dbReference type="EMBL" id="QHCT01000003">
    <property type="protein sequence ID" value="RHX89728.1"/>
    <property type="molecule type" value="Genomic_DNA"/>
</dbReference>
<dbReference type="Proteomes" id="UP000265798">
    <property type="component" value="Unassembled WGS sequence"/>
</dbReference>
<accession>A0A396Z7Q4</accession>
<evidence type="ECO:0000256" key="1">
    <source>
        <dbReference type="SAM" id="SignalP"/>
    </source>
</evidence>